<dbReference type="eggNOG" id="COG5283">
    <property type="taxonomic scope" value="Bacteria"/>
</dbReference>
<dbReference type="AlphaFoldDB" id="G0J1Y9"/>
<keyword evidence="5" id="KW-1185">Reference proteome</keyword>
<feature type="region of interest" description="Disordered" evidence="2">
    <location>
        <begin position="685"/>
        <end position="710"/>
    </location>
</feature>
<evidence type="ECO:0000313" key="5">
    <source>
        <dbReference type="Proteomes" id="UP000001635"/>
    </source>
</evidence>
<name>G0J1Y9_CYCMS</name>
<dbReference type="HOGENOM" id="CLU_279624_0_0_10"/>
<evidence type="ECO:0000256" key="2">
    <source>
        <dbReference type="SAM" id="MobiDB-lite"/>
    </source>
</evidence>
<dbReference type="OrthoDB" id="840436at2"/>
<feature type="compositionally biased region" description="Acidic residues" evidence="2">
    <location>
        <begin position="685"/>
        <end position="694"/>
    </location>
</feature>
<dbReference type="Proteomes" id="UP000001635">
    <property type="component" value="Chromosome"/>
</dbReference>
<dbReference type="KEGG" id="cmr:Cycma_0213"/>
<reference evidence="5" key="1">
    <citation type="submission" date="2011-07" db="EMBL/GenBank/DDBJ databases">
        <title>The complete genome of Cyclobacterium marinum DSM 745.</title>
        <authorList>
            <person name="Lucas S."/>
            <person name="Han J."/>
            <person name="Lapidus A."/>
            <person name="Bruce D."/>
            <person name="Goodwin L."/>
            <person name="Pitluck S."/>
            <person name="Peters L."/>
            <person name="Kyrpides N."/>
            <person name="Mavromatis K."/>
            <person name="Ivanova N."/>
            <person name="Ovchinnikova G."/>
            <person name="Chertkov O."/>
            <person name="Detter J.C."/>
            <person name="Tapia R."/>
            <person name="Han C."/>
            <person name="Land M."/>
            <person name="Hauser L."/>
            <person name="Markowitz V."/>
            <person name="Cheng J.-F."/>
            <person name="Hugenholtz P."/>
            <person name="Woyke T."/>
            <person name="Wu D."/>
            <person name="Tindall B."/>
            <person name="Schuetze A."/>
            <person name="Brambilla E."/>
            <person name="Klenk H.-P."/>
            <person name="Eisen J.A."/>
        </authorList>
    </citation>
    <scope>NUCLEOTIDE SEQUENCE [LARGE SCALE GENOMIC DNA]</scope>
    <source>
        <strain evidence="5">ATCC 25205 / DSM 745 / LMG 13164 / NCIMB 1802</strain>
    </source>
</reference>
<evidence type="ECO:0000313" key="4">
    <source>
        <dbReference type="EMBL" id="AEL23995.1"/>
    </source>
</evidence>
<protein>
    <submittedName>
        <fullName evidence="4">Phage tail tape measure protein, TP901 family</fullName>
    </submittedName>
</protein>
<feature type="compositionally biased region" description="Polar residues" evidence="2">
    <location>
        <begin position="1061"/>
        <end position="1078"/>
    </location>
</feature>
<gene>
    <name evidence="4" type="ordered locus">Cycma_0213</name>
</gene>
<evidence type="ECO:0000256" key="1">
    <source>
        <dbReference type="SAM" id="Coils"/>
    </source>
</evidence>
<dbReference type="EMBL" id="CP002955">
    <property type="protein sequence ID" value="AEL23995.1"/>
    <property type="molecule type" value="Genomic_DNA"/>
</dbReference>
<feature type="coiled-coil region" evidence="1">
    <location>
        <begin position="639"/>
        <end position="666"/>
    </location>
</feature>
<dbReference type="Pfam" id="PF10145">
    <property type="entry name" value="PhageMin_Tail"/>
    <property type="match status" value="1"/>
</dbReference>
<feature type="coiled-coil region" evidence="1">
    <location>
        <begin position="713"/>
        <end position="817"/>
    </location>
</feature>
<feature type="region of interest" description="Disordered" evidence="2">
    <location>
        <begin position="1055"/>
        <end position="1078"/>
    </location>
</feature>
<sequence length="1126" mass="124614">MARKEDESRVRLTVDGKQAINELGKLEMDAKELLSDMKNAKKGTEDYINANKKLKEVRAQIKGLRKEIGLSGMTMTQLSRYQRELKREISVTTTKGTADYKRLKAELLQVNGVLRQQRAELNGTKGFWADMGKQLKQFGVLAISALGATAFFTQIQSMIDGSARLSDSFSDIQKTTGLTADEVEKLNEKLKQFDTRTPRSELRGLAEIAGRLGITGVKDIEEFVSAADKINVALGDSLGDPEQVMKQLGKLTDTFNLKSVYGIEESLLKVGSAINELGMASTANEGYMVEFAKRLSGIAPLAGISIENILGLGATLDSLGQTAEVSTTALSKLFIDMAKNSDKYAKFARMEVEDFVKLMNEDANEAFLRMLEGVKDNSEGITELAGTLGDLGQDGGRVVGVLGTLANNTEALRKQQTISNEAFEKGTSVVDEFTVKNTNLAAKLEKVQKYLAGVFVNSTIMDGIDRMISSFAKWIDIPVSETLQAERINLMKLHAQIITTNTSSEQRIKLINELKKQYPDLLGQINADTISNQELTLAIKSVNDQLINKIIIQEKEEELEEKRQEVANKRIQTLKTEDSIRERMVELADKYNLTIQEGMALDEAALQIANKAGSEQSIFSILDPTYSSSSKLIDDVRIYQAQMESLAQLEGENNELLTAKNELMERLGINMGEVAKKQVVINTETIDDDNDTNDDDNKNSSASSDVKAQKEKLDKMATQWEAYQQRIRDLTRQYELAGMEDSERELELVWDKYAKLEEELIQHLTNKTITEEEFKEKAKELENLKNQELNEIRSKWQEKEAEERHAAEQNINEATLEEKELAILKTNQHYDELIALAKKYGIATVGIEEARRKELSALQKKHDQVEVENAQKINEAKIMIAQSLGQSLGAVIDFVGNKSGELSTFQKVLVGAQIAADTAASLAKIVPLAADAAKGTGPAAPFVFGGYIATMGATVLSAIAKAKQALSNSTVPDWDSSSGEESKIQRRTTGPVSSYYYGGDTGNNSLGFGDKYGDFAGYVHKDEYVVPSFIRSHPYVANVLPAIESIREEKLRGYYRGGQTSGESPNSGTSPSLPTSSKADPEMLALLKSIDGKLDKMPTRVKAYLVDSELQEFRNLRDDLEDRYKI</sequence>
<accession>G0J1Y9</accession>
<evidence type="ECO:0000259" key="3">
    <source>
        <dbReference type="Pfam" id="PF10145"/>
    </source>
</evidence>
<dbReference type="InterPro" id="IPR010090">
    <property type="entry name" value="Phage_tape_meas"/>
</dbReference>
<keyword evidence="1" id="KW-0175">Coiled coil</keyword>
<dbReference type="NCBIfam" id="TIGR01760">
    <property type="entry name" value="tape_meas_TP901"/>
    <property type="match status" value="1"/>
</dbReference>
<organism evidence="4 5">
    <name type="scientific">Cyclobacterium marinum (strain ATCC 25205 / DSM 745 / LMG 13164 / NCIMB 1802)</name>
    <name type="common">Flectobacillus marinus</name>
    <dbReference type="NCBI Taxonomy" id="880070"/>
    <lineage>
        <taxon>Bacteria</taxon>
        <taxon>Pseudomonadati</taxon>
        <taxon>Bacteroidota</taxon>
        <taxon>Cytophagia</taxon>
        <taxon>Cytophagales</taxon>
        <taxon>Cyclobacteriaceae</taxon>
        <taxon>Cyclobacterium</taxon>
    </lineage>
</organism>
<proteinExistence type="predicted"/>
<dbReference type="RefSeq" id="WP_014018294.1">
    <property type="nucleotide sequence ID" value="NC_015914.1"/>
</dbReference>
<dbReference type="STRING" id="880070.Cycma_0213"/>
<feature type="domain" description="Phage tail tape measure protein" evidence="3">
    <location>
        <begin position="190"/>
        <end position="377"/>
    </location>
</feature>